<evidence type="ECO:0008006" key="5">
    <source>
        <dbReference type="Google" id="ProtNLM"/>
    </source>
</evidence>
<evidence type="ECO:0000313" key="4">
    <source>
        <dbReference type="Proteomes" id="UP000005640"/>
    </source>
</evidence>
<feature type="region of interest" description="Disordered" evidence="1">
    <location>
        <begin position="1177"/>
        <end position="1335"/>
    </location>
</feature>
<dbReference type="AlphaFoldDB" id="A0ABB0MVE9"/>
<feature type="compositionally biased region" description="Polar residues" evidence="1">
    <location>
        <begin position="686"/>
        <end position="699"/>
    </location>
</feature>
<feature type="compositionally biased region" description="Polar residues" evidence="1">
    <location>
        <begin position="103"/>
        <end position="114"/>
    </location>
</feature>
<dbReference type="PANTHER" id="PTHR15566:SF4">
    <property type="entry name" value="POM121-LIKE PROTEIN 1-RELATED"/>
    <property type="match status" value="1"/>
</dbReference>
<proteinExistence type="predicted"/>
<feature type="compositionally biased region" description="Polar residues" evidence="1">
    <location>
        <begin position="919"/>
        <end position="945"/>
    </location>
</feature>
<dbReference type="OpenTargets" id="ENSG00000250138"/>
<sequence length="1439" mass="149461">MPEQHKDPRVQENPDDQRTVPEVTGDARSAFWPLRDNGGPSPFVPRPGPLQTDLHAQSSEIRYNHTSQTSWTSSSTKRNAISSSYSSTGGLPGLKQRRGPASSRCQLTLSYSKTVSEDRPQAVSSGHTRCEKGADTAPGQTIAPTGGSPRSQDSRPRRRKIPLLPRRRGEPLMLPPPLELGYRVTAEDLHLEKEKAFQRINSALHVEDKAISDCRPSRPSHTLSSLATGASGGPPVSKAPTMDAQQDRPKSQDCLGLVAPLASAAEVPATAPVSGKKHRPPGPLFSSSDPLPANSSHSRDSAQVTSMIPVPLTAASRDAGMRRTRSAPAAAAAAPPPSTLNPTSGSLLNAVDGGPSHFLASATAAARVQRSEVRYNQRSQTSRTRSCLKRNASSSSHSSTEGLQEVKRRRGPASSHCQLAHSSSNTVSEDGPQAVSSGHRCENKAGTAPGQTLAPRGGSPRSQASRPHINTALHVEDKAISDCRPSRPSHTLSSLATEASGGPPVSKAPTMDAQQDRPKSQDCLGLVAPLASAAEVPSTAPVSGKKHRPPGPLFSSSDPLPATSSHSRDSAQVTSLIPATFTAASRDAGMRRTRSAPAAAAAAPPPSTLNNTSGSLLNAVDGGPSHFLASATAAARAQRSEVRYNQRSQTSRTRSCLKRNASSSSSSHSSTEGLQELKRRRGPASSHCQLAHSSPNTVSEDGPQAVSSGHRCENKAGTAPGQTLAPRGGSPRSQASRPHINSALHVEDKAISDCRPSRPSHTLSSLATGASGGPPVSKAPTMDAQQDRPKSQDCLGLVAPLASAEEVPSTAPVSGKKHRPPGPLFSSSDPLPATSSHSRDSAQVTSLIPATFTAASRDAGMRRTRPGTSAPAAAAAALPPSTLNPTSGSLLNAVDGGPSHFLASATAAARAQRSEVRYNQRSQTSRTRSCLKRNASSSSHSSTEGLQEVKRRRGPASSHCQLAHSSSNTVSEDGPQAVSSGHRCENKAGTAPGQTLAPRGGSPRSQASRPRINSALHVEDKAISDCRPSRPSHTLSSLATGASGGPPVSKAPTMDAQQHRPKSQDCLGLLAPLASAAEVPSTAPVSGKKHRPPGPLFSSSDPLPATSSHSRDSAQVTSLIPAPFTAASSDAGMRRTRPGTSAPAAAAAAPPPSTLNPTSGSLLNAVDGGPSHFLASATAAARVQRSEVRYNQRSQTSRTRSCLQGNASSSSHSSTEGLPQLKRRRGPASSYCQLAHSSSNTVSEDGPQAVSSGHTRCEKKAGTAPGQTLAPRGGSPRSQASRPRINTALHVEDKAISDCRPSRPSHTLSSLATGASGGPPVSKAPTMDAQQDRPKSQDCLGLLAPLASAAEVSSTAPMSGKKHRPPGPLFSSSDPLPATSSHSGDSAQDTSLIPAPFTPASRDAGIRRMFRVRNCLRGLGLFLLVFSFFFLLTWASFSF</sequence>
<name>A0ABB0MVE9_HUMAN</name>
<feature type="compositionally biased region" description="Polar residues" evidence="1">
    <location>
        <begin position="219"/>
        <end position="228"/>
    </location>
</feature>
<feature type="compositionally biased region" description="Polar residues" evidence="1">
    <location>
        <begin position="285"/>
        <end position="306"/>
    </location>
</feature>
<reference evidence="3" key="5">
    <citation type="submission" date="2025-09" db="UniProtKB">
        <authorList>
            <consortium name="Ensembl"/>
        </authorList>
    </citation>
    <scope>IDENTIFICATION</scope>
</reference>
<feature type="transmembrane region" description="Helical" evidence="2">
    <location>
        <begin position="1416"/>
        <end position="1437"/>
    </location>
</feature>
<dbReference type="GeneTree" id="ENSGT00940000163029"/>
<feature type="compositionally biased region" description="Basic and acidic residues" evidence="1">
    <location>
        <begin position="1017"/>
        <end position="1028"/>
    </location>
</feature>
<evidence type="ECO:0000256" key="1">
    <source>
        <dbReference type="SAM" id="MobiDB-lite"/>
    </source>
</evidence>
<dbReference type="PANTHER" id="PTHR15566">
    <property type="entry name" value="POM121-LIKE"/>
    <property type="match status" value="1"/>
</dbReference>
<feature type="compositionally biased region" description="Polar residues" evidence="1">
    <location>
        <begin position="1304"/>
        <end position="1313"/>
    </location>
</feature>
<feature type="compositionally biased region" description="Low complexity" evidence="1">
    <location>
        <begin position="868"/>
        <end position="881"/>
    </location>
</feature>
<feature type="compositionally biased region" description="Polar residues" evidence="1">
    <location>
        <begin position="54"/>
        <end position="65"/>
    </location>
</feature>
<feature type="region of interest" description="Disordered" evidence="1">
    <location>
        <begin position="751"/>
        <end position="791"/>
    </location>
</feature>
<feature type="region of interest" description="Disordered" evidence="1">
    <location>
        <begin position="1080"/>
        <end position="1164"/>
    </location>
</feature>
<feature type="compositionally biased region" description="Polar residues" evidence="1">
    <location>
        <begin position="958"/>
        <end position="971"/>
    </location>
</feature>
<feature type="region of interest" description="Disordered" evidence="1">
    <location>
        <begin position="211"/>
        <end position="349"/>
    </location>
</feature>
<protein>
    <recommendedName>
        <fullName evidence="5">POM121-like protein 1</fullName>
    </recommendedName>
</protein>
<feature type="compositionally biased region" description="Polar residues" evidence="1">
    <location>
        <begin position="759"/>
        <end position="768"/>
    </location>
</feature>
<feature type="compositionally biased region" description="Polar residues" evidence="1">
    <location>
        <begin position="488"/>
        <end position="497"/>
    </location>
</feature>
<feature type="compositionally biased region" description="Basic and acidic residues" evidence="1">
    <location>
        <begin position="1290"/>
        <end position="1301"/>
    </location>
</feature>
<feature type="region of interest" description="Disordered" evidence="1">
    <location>
        <begin position="803"/>
        <end position="881"/>
    </location>
</feature>
<feature type="region of interest" description="Disordered" evidence="1">
    <location>
        <begin position="631"/>
        <end position="737"/>
    </location>
</feature>
<keyword evidence="4" id="KW-1185">Reference proteome</keyword>
<dbReference type="Proteomes" id="UP000005640">
    <property type="component" value="Chromosome 5"/>
</dbReference>
<feature type="compositionally biased region" description="Low complexity" evidence="1">
    <location>
        <begin position="66"/>
        <end position="76"/>
    </location>
</feature>
<accession>A0ABB0MVE9</accession>
<dbReference type="InterPro" id="IPR043220">
    <property type="entry name" value="POM121-like_prot_1"/>
</dbReference>
<feature type="compositionally biased region" description="Basic and acidic residues" evidence="1">
    <location>
        <begin position="1"/>
        <end position="19"/>
    </location>
</feature>
<feature type="compositionally biased region" description="Polar residues" evidence="1">
    <location>
        <begin position="415"/>
        <end position="428"/>
    </location>
</feature>
<feature type="compositionally biased region" description="Polar residues" evidence="1">
    <location>
        <begin position="554"/>
        <end position="577"/>
    </location>
</feature>
<dbReference type="Ensembl" id="ENST00000515156.3">
    <property type="protein sequence ID" value="ENSP00000520787.1"/>
    <property type="gene ID" value="ENSG00000250138.5"/>
</dbReference>
<reference evidence="3 4" key="1">
    <citation type="journal article" date="2001" name="Nature">
        <title>Initial sequencing and analysis of the human genome.</title>
        <authorList>
            <consortium name="International Human Genome Sequencing Consortium"/>
            <person name="Lander E.S."/>
            <person name="Linton L.M."/>
            <person name="Birren B."/>
            <person name="Nusbaum C."/>
            <person name="Zody M.C."/>
            <person name="Baldwin J."/>
            <person name="Devon K."/>
            <person name="Dewar K."/>
            <person name="Doyle M."/>
            <person name="FitzHugh W."/>
            <person name="Funke R."/>
            <person name="Gage D."/>
            <person name="Harris K."/>
            <person name="Heaford A."/>
            <person name="Howland J."/>
            <person name="Kann L."/>
            <person name="Lehoczky J."/>
            <person name="LeVine R."/>
            <person name="McEwan P."/>
            <person name="McKernan K."/>
            <person name="Meldrim J."/>
            <person name="Mesirov J.P."/>
            <person name="Miranda C."/>
            <person name="Morris W."/>
            <person name="Naylor J."/>
            <person name="Raymond C."/>
            <person name="Rosetti M."/>
            <person name="Santos R."/>
            <person name="Sheridan A."/>
            <person name="Sougnez C."/>
            <person name="Stange-Thomann N."/>
            <person name="Stojanovic N."/>
            <person name="Subramanian A."/>
            <person name="Wyman D."/>
            <person name="Rogers J."/>
            <person name="Sulston J."/>
            <person name="Ainscough R."/>
            <person name="Beck S."/>
            <person name="Bentley D."/>
            <person name="Burton J."/>
            <person name="Clee C."/>
            <person name="Carter N."/>
            <person name="Coulson A."/>
            <person name="Deadman R."/>
            <person name="Deloukas P."/>
            <person name="Dunham A."/>
            <person name="Dunham I."/>
            <person name="Durbin R."/>
            <person name="French L."/>
            <person name="Grafham D."/>
            <person name="Gregory S."/>
            <person name="Hubbard T."/>
            <person name="Humphray S."/>
            <person name="Hunt A."/>
            <person name="Jones M."/>
            <person name="Lloyd C."/>
            <person name="McMurray A."/>
            <person name="Matthews L."/>
            <person name="Mercer S."/>
            <person name="Milne S."/>
            <person name="Mullikin J.C."/>
            <person name="Mungall A."/>
            <person name="Plumb R."/>
            <person name="Ross M."/>
            <person name="Shownkeen R."/>
            <person name="Sims S."/>
            <person name="Waterston R.H."/>
            <person name="Wilson R.K."/>
            <person name="Hillier L.W."/>
            <person name="McPherson J.D."/>
            <person name="Marra M.A."/>
            <person name="Mardis E.R."/>
            <person name="Fulton L.A."/>
            <person name="Chinwalla A.T."/>
            <person name="Pepin K.H."/>
            <person name="Gish W.R."/>
            <person name="Chissoe S.L."/>
            <person name="Wendl M.C."/>
            <person name="Delehaunty K.D."/>
            <person name="Miner T.L."/>
            <person name="Delehaunty A."/>
            <person name="Kramer J.B."/>
            <person name="Cook L.L."/>
            <person name="Fulton R.S."/>
            <person name="Johnson D.L."/>
            <person name="Minx P.J."/>
            <person name="Clifton S.W."/>
            <person name="Hawkins T."/>
            <person name="Branscomb E."/>
            <person name="Predki P."/>
            <person name="Richardson P."/>
            <person name="Wenning S."/>
            <person name="Slezak T."/>
            <person name="Doggett N."/>
            <person name="Cheng J.F."/>
            <person name="Olsen A."/>
            <person name="Lucas S."/>
            <person name="Elkin C."/>
            <person name="Uberbacher E."/>
            <person name="Frazier M."/>
            <person name="Gibbs R.A."/>
            <person name="Muzny D.M."/>
            <person name="Scherer S.E."/>
            <person name="Bouck J.B."/>
            <person name="Sodergren E.J."/>
            <person name="Worley K.C."/>
            <person name="Rives C.M."/>
            <person name="Gorrell J.H."/>
            <person name="Metzker M.L."/>
            <person name="Naylor S.L."/>
            <person name="Kucherlapati R.S."/>
            <person name="Nelson D.L."/>
            <person name="Weinstock G.M."/>
            <person name="Sakaki Y."/>
            <person name="Fujiyama A."/>
            <person name="Hattori M."/>
            <person name="Yada T."/>
            <person name="Toyoda A."/>
            <person name="Itoh T."/>
            <person name="Kawagoe C."/>
            <person name="Watanabe H."/>
            <person name="Totoki Y."/>
            <person name="Taylor T."/>
            <person name="Weissenbach J."/>
            <person name="Heilig R."/>
            <person name="Saurin W."/>
            <person name="Artiguenave F."/>
            <person name="Brottier P."/>
            <person name="Bruls T."/>
            <person name="Pelletier E."/>
            <person name="Robert C."/>
            <person name="Wincker P."/>
            <person name="Smith D.R."/>
            <person name="Doucette-Stamm L."/>
            <person name="Rubenfield M."/>
            <person name="Weinstock K."/>
            <person name="Lee H.M."/>
            <person name="Dubois J."/>
            <person name="Rosenthal A."/>
            <person name="Platzer M."/>
            <person name="Nyakatura G."/>
            <person name="Taudien S."/>
            <person name="Rump A."/>
            <person name="Yang H."/>
            <person name="Yu J."/>
            <person name="Wang J."/>
            <person name="Huang G."/>
            <person name="Gu J."/>
            <person name="Hood L."/>
            <person name="Rowen L."/>
            <person name="Madan A."/>
            <person name="Qin S."/>
            <person name="Davis R.W."/>
            <person name="Federspiel N.A."/>
            <person name="Abola A.P."/>
            <person name="Proctor M.J."/>
            <person name="Myers R.M."/>
            <person name="Schmutz J."/>
            <person name="Dickson M."/>
            <person name="Grimwood J."/>
            <person name="Cox D.R."/>
            <person name="Olson M.V."/>
            <person name="Kaul R."/>
            <person name="Raymond C."/>
            <person name="Shimizu N."/>
            <person name="Kawasaki K."/>
            <person name="Minoshima S."/>
            <person name="Evans G.A."/>
            <person name="Athanasiou M."/>
            <person name="Schultz R."/>
            <person name="Roe B.A."/>
            <person name="Chen F."/>
            <person name="Pan H."/>
            <person name="Ramser J."/>
            <person name="Lehrach H."/>
            <person name="Reinhardt R."/>
            <person name="McCombie W.R."/>
            <person name="de la Bastide M."/>
            <person name="Dedhia N."/>
            <person name="Blocker H."/>
            <person name="Hornischer K."/>
            <person name="Nordsiek G."/>
            <person name="Agarwala R."/>
            <person name="Aravind L."/>
            <person name="Bailey J.A."/>
            <person name="Bateman A."/>
            <person name="Batzoglou S."/>
            <person name="Birney E."/>
            <person name="Bork P."/>
            <person name="Brown D.G."/>
            <person name="Burge C.B."/>
            <person name="Cerutti L."/>
            <person name="Chen H.C."/>
            <person name="Church D."/>
            <person name="Clamp M."/>
            <person name="Copley R.R."/>
            <person name="Doerks T."/>
            <person name="Eddy S.R."/>
            <person name="Eichler E.E."/>
            <person name="Furey T.S."/>
            <person name="Galagan J."/>
            <person name="Gilbert J.G."/>
            <person name="Harmon C."/>
            <person name="Hayashizaki Y."/>
            <person name="Haussler D."/>
            <person name="Hermjakob H."/>
            <person name="Hokamp K."/>
            <person name="Jang W."/>
            <person name="Johnson L.S."/>
            <person name="Jones T.A."/>
            <person name="Kasif S."/>
            <person name="Kaspryzk A."/>
            <person name="Kennedy S."/>
            <person name="Kent W.J."/>
            <person name="Kitts P."/>
            <person name="Koonin E.V."/>
            <person name="Korf I."/>
            <person name="Kulp D."/>
            <person name="Lancet D."/>
            <person name="Lowe T.M."/>
            <person name="McLysaght A."/>
            <person name="Mikkelsen T."/>
            <person name="Moran J.V."/>
            <person name="Mulder N."/>
            <person name="Pollara V.J."/>
            <person name="Ponting C.P."/>
            <person name="Schuler G."/>
            <person name="Schultz J."/>
            <person name="Slater G."/>
            <person name="Smit A.F."/>
            <person name="Stupka E."/>
            <person name="Szustakowski J."/>
            <person name="Thierry-Mieg D."/>
            <person name="Thierry-Mieg J."/>
            <person name="Wagner L."/>
            <person name="Wallis J."/>
            <person name="Wheeler R."/>
            <person name="Williams A."/>
            <person name="Wolf Y.I."/>
            <person name="Wolfe K.H."/>
            <person name="Yang S.P."/>
            <person name="Yeh R.F."/>
            <person name="Collins F."/>
            <person name="Guyer M.S."/>
            <person name="Peterson J."/>
            <person name="Felsenfeld A."/>
            <person name="Wetterstrand K.A."/>
            <person name="Patrinos A."/>
            <person name="Morgan M.J."/>
            <person name="de Jong P."/>
            <person name="Catanese J.J."/>
            <person name="Osoegawa K."/>
            <person name="Shizuya H."/>
            <person name="Choi S."/>
            <person name="Chen Y.J."/>
        </authorList>
    </citation>
    <scope>NUCLEOTIDE SEQUENCE [LARGE SCALE GENOMIC DNA]</scope>
</reference>
<feature type="region of interest" description="Disordered" evidence="1">
    <location>
        <begin position="1351"/>
        <end position="1398"/>
    </location>
</feature>
<reference evidence="3" key="4">
    <citation type="submission" date="2025-08" db="UniProtKB">
        <authorList>
            <consortium name="Ensembl"/>
        </authorList>
    </citation>
    <scope>IDENTIFICATION</scope>
</reference>
<dbReference type="Pfam" id="PF15229">
    <property type="entry name" value="POM121"/>
    <property type="match status" value="1"/>
</dbReference>
<feature type="compositionally biased region" description="Polar residues" evidence="1">
    <location>
        <begin position="1230"/>
        <end position="1254"/>
    </location>
</feature>
<feature type="compositionally biased region" description="Polar residues" evidence="1">
    <location>
        <begin position="1031"/>
        <end position="1040"/>
    </location>
</feature>
<feature type="compositionally biased region" description="Polar residues" evidence="1">
    <location>
        <begin position="376"/>
        <end position="402"/>
    </location>
</feature>
<feature type="region of interest" description="Disordered" evidence="1">
    <location>
        <begin position="911"/>
        <end position="1063"/>
    </location>
</feature>
<feature type="compositionally biased region" description="Polar residues" evidence="1">
    <location>
        <begin position="1370"/>
        <end position="1391"/>
    </location>
</feature>
<evidence type="ECO:0000256" key="2">
    <source>
        <dbReference type="SAM" id="Phobius"/>
    </source>
</evidence>
<feature type="region of interest" description="Disordered" evidence="1">
    <location>
        <begin position="479"/>
        <end position="520"/>
    </location>
</feature>
<feature type="compositionally biased region" description="Polar residues" evidence="1">
    <location>
        <begin position="645"/>
        <end position="654"/>
    </location>
</feature>
<keyword evidence="2" id="KW-0472">Membrane</keyword>
<reference evidence="3 4" key="2">
    <citation type="journal article" date="2004" name="Nature">
        <title>The DNA sequence and comparative analysis of human chromosome 5.</title>
        <authorList>
            <person name="Schmutz J."/>
            <person name="Martin J."/>
            <person name="Terry A."/>
            <person name="Couronne O."/>
            <person name="Grimwood J."/>
            <person name="Lowry S."/>
            <person name="Gordon L.A."/>
            <person name="Scott D."/>
            <person name="Xie G."/>
            <person name="Huang W."/>
            <person name="Hellsten U."/>
            <person name="Tran-Gyamfi M."/>
            <person name="She X."/>
            <person name="Prabhakar S."/>
            <person name="Aerts A."/>
            <person name="Altherr M."/>
            <person name="Bajorek E."/>
            <person name="Black S."/>
            <person name="Branscomb E."/>
            <person name="Caoile C."/>
            <person name="Challacombe J.F."/>
            <person name="Chan Y.M."/>
            <person name="Denys M."/>
            <person name="Detter J.C."/>
            <person name="Escobar J."/>
            <person name="Flowers D."/>
            <person name="Fotopulos D."/>
            <person name="Glavina T."/>
            <person name="Gomez M."/>
            <person name="Gonzales E."/>
            <person name="Goodstein D."/>
            <person name="Grigoriev I."/>
            <person name="Groza M."/>
            <person name="Hammon N."/>
            <person name="Hawkins T."/>
            <person name="Haydu L."/>
            <person name="Israni S."/>
            <person name="Jett J."/>
            <person name="Kadner K."/>
            <person name="Kimball H."/>
            <person name="Kobayashi A."/>
            <person name="Lopez F."/>
            <person name="Lou Y."/>
            <person name="Martinez D."/>
            <person name="Medina C."/>
            <person name="Morgan J."/>
            <person name="Nandkeshwar R."/>
            <person name="Noonan J.P."/>
            <person name="Pitluck S."/>
            <person name="Pollard M."/>
            <person name="Predki P."/>
            <person name="Priest J."/>
            <person name="Ramirez L."/>
            <person name="Retterer J."/>
            <person name="Rodriguez A."/>
            <person name="Rogers S."/>
            <person name="Salamov A."/>
            <person name="Salazar A."/>
            <person name="Thayer N."/>
            <person name="Tice H."/>
            <person name="Tsai M."/>
            <person name="Ustaszewska A."/>
            <person name="Vo N."/>
            <person name="Wheeler J."/>
            <person name="Wu K."/>
            <person name="Yang J."/>
            <person name="Dickson M."/>
            <person name="Cheng J.F."/>
            <person name="Eichler E.E."/>
            <person name="Olsen A."/>
            <person name="Pennacchio L.A."/>
            <person name="Rokhsar D.S."/>
            <person name="Richardson P."/>
            <person name="Lucas S.M."/>
            <person name="Myers R.M."/>
            <person name="Rubin E.M."/>
        </authorList>
    </citation>
    <scope>NUCLEOTIDE SEQUENCE [LARGE SCALE GENOMIC DNA]</scope>
</reference>
<feature type="compositionally biased region" description="Polar residues" evidence="1">
    <location>
        <begin position="1191"/>
        <end position="1217"/>
    </location>
</feature>
<feature type="compositionally biased region" description="Polar residues" evidence="1">
    <location>
        <begin position="1097"/>
        <end position="1118"/>
    </location>
</feature>
<feature type="compositionally biased region" description="Polar residues" evidence="1">
    <location>
        <begin position="77"/>
        <end position="89"/>
    </location>
</feature>
<organism evidence="3 4">
    <name type="scientific">Homo sapiens</name>
    <name type="common">Human</name>
    <dbReference type="NCBI Taxonomy" id="9606"/>
    <lineage>
        <taxon>Eukaryota</taxon>
        <taxon>Metazoa</taxon>
        <taxon>Chordata</taxon>
        <taxon>Craniata</taxon>
        <taxon>Vertebrata</taxon>
        <taxon>Euteleostomi</taxon>
        <taxon>Mammalia</taxon>
        <taxon>Eutheria</taxon>
        <taxon>Euarchontoglires</taxon>
        <taxon>Primates</taxon>
        <taxon>Haplorrhini</taxon>
        <taxon>Catarrhini</taxon>
        <taxon>Hominidae</taxon>
        <taxon>Homo</taxon>
    </lineage>
</organism>
<keyword evidence="2" id="KW-0812">Transmembrane</keyword>
<keyword evidence="2" id="KW-1133">Transmembrane helix</keyword>
<evidence type="ECO:0000313" key="3">
    <source>
        <dbReference type="Ensembl" id="ENSP00000520787.1"/>
    </source>
</evidence>
<reference evidence="3 4" key="3">
    <citation type="journal article" date="2004" name="Nature">
        <title>Finishing the euchromatic sequence of the human genome.</title>
        <authorList>
            <consortium name="International Human Genome Sequencing Consortium"/>
        </authorList>
    </citation>
    <scope>NUCLEOTIDE SEQUENCE [LARGE SCALE GENOMIC DNA]</scope>
</reference>
<feature type="region of interest" description="Disordered" evidence="1">
    <location>
        <begin position="534"/>
        <end position="617"/>
    </location>
</feature>
<feature type="region of interest" description="Disordered" evidence="1">
    <location>
        <begin position="362"/>
        <end position="465"/>
    </location>
</feature>
<feature type="compositionally biased region" description="Polar residues" evidence="1">
    <location>
        <begin position="825"/>
        <end position="848"/>
    </location>
</feature>
<feature type="region of interest" description="Disordered" evidence="1">
    <location>
        <begin position="1"/>
        <end position="177"/>
    </location>
</feature>
<dbReference type="EMBL" id="AC139495">
    <property type="status" value="NOT_ANNOTATED_CDS"/>
    <property type="molecule type" value="Genomic_DNA"/>
</dbReference>